<dbReference type="AlphaFoldDB" id="A0A4Y2GTG5"/>
<name>A0A4Y2GTG5_ARAVE</name>
<gene>
    <name evidence="1" type="ORF">AVEN_75018_1</name>
</gene>
<sequence length="95" mass="10639">MFPDSKSEIVDIHIGNGIGIGNGATAHRIPISRRYFTISPQSSYDILSAAEHCKDIVWNIVEHLVLIEMCLEILFEKKDGESLIISHFLTKSITN</sequence>
<organism evidence="1 2">
    <name type="scientific">Araneus ventricosus</name>
    <name type="common">Orbweaver spider</name>
    <name type="synonym">Epeira ventricosa</name>
    <dbReference type="NCBI Taxonomy" id="182803"/>
    <lineage>
        <taxon>Eukaryota</taxon>
        <taxon>Metazoa</taxon>
        <taxon>Ecdysozoa</taxon>
        <taxon>Arthropoda</taxon>
        <taxon>Chelicerata</taxon>
        <taxon>Arachnida</taxon>
        <taxon>Araneae</taxon>
        <taxon>Araneomorphae</taxon>
        <taxon>Entelegynae</taxon>
        <taxon>Araneoidea</taxon>
        <taxon>Araneidae</taxon>
        <taxon>Araneus</taxon>
    </lineage>
</organism>
<accession>A0A4Y2GTG5</accession>
<proteinExistence type="predicted"/>
<evidence type="ECO:0000313" key="1">
    <source>
        <dbReference type="EMBL" id="GBM55788.1"/>
    </source>
</evidence>
<protein>
    <submittedName>
        <fullName evidence="1">Uncharacterized protein</fullName>
    </submittedName>
</protein>
<dbReference type="Proteomes" id="UP000499080">
    <property type="component" value="Unassembled WGS sequence"/>
</dbReference>
<keyword evidence="2" id="KW-1185">Reference proteome</keyword>
<evidence type="ECO:0000313" key="2">
    <source>
        <dbReference type="Proteomes" id="UP000499080"/>
    </source>
</evidence>
<dbReference type="EMBL" id="BGPR01001516">
    <property type="protein sequence ID" value="GBM55788.1"/>
    <property type="molecule type" value="Genomic_DNA"/>
</dbReference>
<reference evidence="1 2" key="1">
    <citation type="journal article" date="2019" name="Sci. Rep.">
        <title>Orb-weaving spider Araneus ventricosus genome elucidates the spidroin gene catalogue.</title>
        <authorList>
            <person name="Kono N."/>
            <person name="Nakamura H."/>
            <person name="Ohtoshi R."/>
            <person name="Moran D.A.P."/>
            <person name="Shinohara A."/>
            <person name="Yoshida Y."/>
            <person name="Fujiwara M."/>
            <person name="Mori M."/>
            <person name="Tomita M."/>
            <person name="Arakawa K."/>
        </authorList>
    </citation>
    <scope>NUCLEOTIDE SEQUENCE [LARGE SCALE GENOMIC DNA]</scope>
</reference>
<comment type="caution">
    <text evidence="1">The sequence shown here is derived from an EMBL/GenBank/DDBJ whole genome shotgun (WGS) entry which is preliminary data.</text>
</comment>